<evidence type="ECO:0000256" key="1">
    <source>
        <dbReference type="SAM" id="MobiDB-lite"/>
    </source>
</evidence>
<organism evidence="2 3">
    <name type="scientific">Streptomyces salyersiae</name>
    <dbReference type="NCBI Taxonomy" id="3075530"/>
    <lineage>
        <taxon>Bacteria</taxon>
        <taxon>Bacillati</taxon>
        <taxon>Actinomycetota</taxon>
        <taxon>Actinomycetes</taxon>
        <taxon>Kitasatosporales</taxon>
        <taxon>Streptomycetaceae</taxon>
        <taxon>Streptomyces</taxon>
    </lineage>
</organism>
<sequence>MHTAQGRTGSTAAERIREAETTREDLWRALTAVGVALPSLRLDPASLAAQEPTPLVELGRCNLETARRLTAALHRRPE</sequence>
<gene>
    <name evidence="2" type="ORF">RM649_01610</name>
</gene>
<dbReference type="Proteomes" id="UP001183777">
    <property type="component" value="Unassembled WGS sequence"/>
</dbReference>
<feature type="region of interest" description="Disordered" evidence="1">
    <location>
        <begin position="1"/>
        <end position="20"/>
    </location>
</feature>
<proteinExistence type="predicted"/>
<evidence type="ECO:0000313" key="2">
    <source>
        <dbReference type="EMBL" id="MDT0426350.1"/>
    </source>
</evidence>
<feature type="compositionally biased region" description="Polar residues" evidence="1">
    <location>
        <begin position="1"/>
        <end position="10"/>
    </location>
</feature>
<dbReference type="EMBL" id="JAVREX010000001">
    <property type="protein sequence ID" value="MDT0426350.1"/>
    <property type="molecule type" value="Genomic_DNA"/>
</dbReference>
<reference evidence="3" key="1">
    <citation type="submission" date="2023-07" db="EMBL/GenBank/DDBJ databases">
        <title>30 novel species of actinomycetes from the DSMZ collection.</title>
        <authorList>
            <person name="Nouioui I."/>
        </authorList>
    </citation>
    <scope>NUCLEOTIDE SEQUENCE [LARGE SCALE GENOMIC DNA]</scope>
    <source>
        <strain evidence="3">DSM 41770</strain>
    </source>
</reference>
<keyword evidence="3" id="KW-1185">Reference proteome</keyword>
<accession>A0ABU2RBW4</accession>
<protein>
    <submittedName>
        <fullName evidence="2">Uncharacterized protein</fullName>
    </submittedName>
</protein>
<name>A0ABU2RBW4_9ACTN</name>
<dbReference type="RefSeq" id="WP_200697308.1">
    <property type="nucleotide sequence ID" value="NZ_JAVREX010000001.1"/>
</dbReference>
<evidence type="ECO:0000313" key="3">
    <source>
        <dbReference type="Proteomes" id="UP001183777"/>
    </source>
</evidence>
<comment type="caution">
    <text evidence="2">The sequence shown here is derived from an EMBL/GenBank/DDBJ whole genome shotgun (WGS) entry which is preliminary data.</text>
</comment>